<keyword evidence="1" id="KW-0677">Repeat</keyword>
<dbReference type="OrthoDB" id="5864505at2"/>
<gene>
    <name evidence="4" type="ORF">CEK71_14280</name>
</gene>
<evidence type="ECO:0000256" key="3">
    <source>
        <dbReference type="PROSITE-ProRule" id="PRU00339"/>
    </source>
</evidence>
<dbReference type="PANTHER" id="PTHR45586:SF1">
    <property type="entry name" value="LIPOPOLYSACCHARIDE ASSEMBLY PROTEIN B"/>
    <property type="match status" value="1"/>
</dbReference>
<proteinExistence type="predicted"/>
<organism evidence="4 5">
    <name type="scientific">Methylovulum psychrotolerans</name>
    <dbReference type="NCBI Taxonomy" id="1704499"/>
    <lineage>
        <taxon>Bacteria</taxon>
        <taxon>Pseudomonadati</taxon>
        <taxon>Pseudomonadota</taxon>
        <taxon>Gammaproteobacteria</taxon>
        <taxon>Methylococcales</taxon>
        <taxon>Methylococcaceae</taxon>
        <taxon>Methylovulum</taxon>
    </lineage>
</organism>
<keyword evidence="5" id="KW-1185">Reference proteome</keyword>
<dbReference type="Gene3D" id="1.25.40.10">
    <property type="entry name" value="Tetratricopeptide repeat domain"/>
    <property type="match status" value="2"/>
</dbReference>
<evidence type="ECO:0000256" key="1">
    <source>
        <dbReference type="ARBA" id="ARBA00022737"/>
    </source>
</evidence>
<evidence type="ECO:0000313" key="4">
    <source>
        <dbReference type="EMBL" id="ASF47141.1"/>
    </source>
</evidence>
<dbReference type="EMBL" id="CP022129">
    <property type="protein sequence ID" value="ASF47141.1"/>
    <property type="molecule type" value="Genomic_DNA"/>
</dbReference>
<accession>A0A1Z4C0V8</accession>
<evidence type="ECO:0000313" key="5">
    <source>
        <dbReference type="Proteomes" id="UP000197019"/>
    </source>
</evidence>
<dbReference type="KEGG" id="mpsy:CEK71_14280"/>
<dbReference type="Pfam" id="PF14559">
    <property type="entry name" value="TPR_19"/>
    <property type="match status" value="1"/>
</dbReference>
<dbReference type="Pfam" id="PF13432">
    <property type="entry name" value="TPR_16"/>
    <property type="match status" value="2"/>
</dbReference>
<keyword evidence="2 3" id="KW-0802">TPR repeat</keyword>
<dbReference type="PROSITE" id="PS50005">
    <property type="entry name" value="TPR"/>
    <property type="match status" value="2"/>
</dbReference>
<sequence length="403" mass="44317">MTIRATKNRALIAVLAWVLVALPLVGGAADTSLAFLEARARQDPLDFTAHNRLSALYIKYLRETGDLVYLQRAEQAARASLAAVPAPPNVGGLAALAVSEFENHHFSEALVLAEQAYRTDPRQLGALATIGDAHLELGHYPDAERSYTQLAVQQGADAPPVLARQARLAELHGDTAQAVALLKRAGNDVWFKVRLGELSFHSGDWLQAGQFYQAALKQQPDSFVAVEHLAELAAAQGHYDEAIALYQKVLKQTPRAEFFQALGDVYAFMGKAELAKPWHAKALAAYLQSVAAGNAHYLHHLAGFYSDSQENPAEAVRWAQQDLAIRQSIYAYDTLAWALYKHGDFVQARDMMAKALALKTRDAHLFYHAGLIYSRVGELAQGRQFLQQTVAINPSYNAFHAHR</sequence>
<dbReference type="AlphaFoldDB" id="A0A1Z4C0V8"/>
<name>A0A1Z4C0V8_9GAMM</name>
<evidence type="ECO:0000256" key="2">
    <source>
        <dbReference type="ARBA" id="ARBA00022803"/>
    </source>
</evidence>
<protein>
    <recommendedName>
        <fullName evidence="6">Tetratricopeptide repeat protein</fullName>
    </recommendedName>
</protein>
<dbReference type="Proteomes" id="UP000197019">
    <property type="component" value="Chromosome"/>
</dbReference>
<feature type="repeat" description="TPR" evidence="3">
    <location>
        <begin position="363"/>
        <end position="396"/>
    </location>
</feature>
<dbReference type="PANTHER" id="PTHR45586">
    <property type="entry name" value="TPR REPEAT-CONTAINING PROTEIN PA4667"/>
    <property type="match status" value="1"/>
</dbReference>
<feature type="repeat" description="TPR" evidence="3">
    <location>
        <begin position="223"/>
        <end position="256"/>
    </location>
</feature>
<dbReference type="SMART" id="SM00028">
    <property type="entry name" value="TPR"/>
    <property type="match status" value="6"/>
</dbReference>
<dbReference type="InterPro" id="IPR051012">
    <property type="entry name" value="CellSynth/LPSAsmb/PSIAsmb"/>
</dbReference>
<dbReference type="SUPFAM" id="SSF48452">
    <property type="entry name" value="TPR-like"/>
    <property type="match status" value="2"/>
</dbReference>
<dbReference type="InterPro" id="IPR011990">
    <property type="entry name" value="TPR-like_helical_dom_sf"/>
</dbReference>
<dbReference type="InterPro" id="IPR019734">
    <property type="entry name" value="TPR_rpt"/>
</dbReference>
<reference evidence="4 5" key="1">
    <citation type="submission" date="2017-06" db="EMBL/GenBank/DDBJ databases">
        <title>Genome Sequencing of the methanotroph Methylovulum psychrotolerants str. HV10-M2 isolated from a high-altitude environment.</title>
        <authorList>
            <person name="Mateos-Rivera A."/>
        </authorList>
    </citation>
    <scope>NUCLEOTIDE SEQUENCE [LARGE SCALE GENOMIC DNA]</scope>
    <source>
        <strain evidence="4 5">HV10_M2</strain>
    </source>
</reference>
<evidence type="ECO:0008006" key="6">
    <source>
        <dbReference type="Google" id="ProtNLM"/>
    </source>
</evidence>
<dbReference type="RefSeq" id="WP_088620013.1">
    <property type="nucleotide sequence ID" value="NZ_CP022129.1"/>
</dbReference>
<dbReference type="Pfam" id="PF13374">
    <property type="entry name" value="TPR_10"/>
    <property type="match status" value="1"/>
</dbReference>